<dbReference type="NCBIfam" id="NF009466">
    <property type="entry name" value="PRK12826.1-2"/>
    <property type="match status" value="1"/>
</dbReference>
<name>A0A140L9K5_9FIRM</name>
<dbReference type="OrthoDB" id="9803333at2"/>
<evidence type="ECO:0000256" key="4">
    <source>
        <dbReference type="ARBA" id="ARBA00022516"/>
    </source>
</evidence>
<gene>
    <name evidence="16" type="primary">fabG</name>
    <name evidence="16" type="ORF">AN618_12590</name>
</gene>
<comment type="function">
    <text evidence="1 14">Catalyzes the NADPH-dependent reduction of beta-ketoacyl-ACP substrates to beta-hydroxyacyl-ACP products, the first reductive step in the elongation cycle of fatty acid biosynthesis.</text>
</comment>
<dbReference type="InterPro" id="IPR036291">
    <property type="entry name" value="NAD(P)-bd_dom_sf"/>
</dbReference>
<comment type="catalytic activity">
    <reaction evidence="11 14">
        <text>a (3R)-hydroxyacyl-[ACP] + NADP(+) = a 3-oxoacyl-[ACP] + NADPH + H(+)</text>
        <dbReference type="Rhea" id="RHEA:17397"/>
        <dbReference type="Rhea" id="RHEA-COMP:9916"/>
        <dbReference type="Rhea" id="RHEA-COMP:9945"/>
        <dbReference type="ChEBI" id="CHEBI:15378"/>
        <dbReference type="ChEBI" id="CHEBI:57783"/>
        <dbReference type="ChEBI" id="CHEBI:58349"/>
        <dbReference type="ChEBI" id="CHEBI:78776"/>
        <dbReference type="ChEBI" id="CHEBI:78827"/>
        <dbReference type="EC" id="1.1.1.100"/>
    </reaction>
</comment>
<dbReference type="AlphaFoldDB" id="A0A140L9K5"/>
<dbReference type="FunCoup" id="A0A140L9K5">
    <property type="interactions" value="414"/>
</dbReference>
<dbReference type="InterPro" id="IPR057326">
    <property type="entry name" value="KR_dom"/>
</dbReference>
<dbReference type="InterPro" id="IPR020904">
    <property type="entry name" value="Sc_DH/Rdtase_CS"/>
</dbReference>
<proteinExistence type="inferred from homology"/>
<dbReference type="STRING" id="520764.AN618_12590"/>
<dbReference type="GO" id="GO:0006412">
    <property type="term" value="P:translation"/>
    <property type="evidence" value="ECO:0007669"/>
    <property type="project" value="InterPro"/>
</dbReference>
<keyword evidence="7 14" id="KW-0560">Oxidoreductase</keyword>
<dbReference type="PATRIC" id="fig|520764.3.peg.1300"/>
<dbReference type="Pfam" id="PF13561">
    <property type="entry name" value="adh_short_C2"/>
    <property type="match status" value="1"/>
</dbReference>
<dbReference type="SUPFAM" id="SSF51735">
    <property type="entry name" value="NAD(P)-binding Rossmann-fold domains"/>
    <property type="match status" value="1"/>
</dbReference>
<keyword evidence="8 14" id="KW-0443">Lipid metabolism</keyword>
<feature type="binding site" evidence="13">
    <location>
        <begin position="12"/>
        <end position="15"/>
    </location>
    <ligand>
        <name>NADP(+)</name>
        <dbReference type="ChEBI" id="CHEBI:58349"/>
    </ligand>
</feature>
<evidence type="ECO:0000256" key="8">
    <source>
        <dbReference type="ARBA" id="ARBA00023098"/>
    </source>
</evidence>
<evidence type="ECO:0000313" key="17">
    <source>
        <dbReference type="Proteomes" id="UP000070427"/>
    </source>
</evidence>
<feature type="active site" description="Proton acceptor" evidence="12">
    <location>
        <position position="155"/>
    </location>
</feature>
<dbReference type="NCBIfam" id="NF004200">
    <property type="entry name" value="PRK05653.1-5"/>
    <property type="match status" value="1"/>
</dbReference>
<keyword evidence="4 14" id="KW-0444">Lipid biosynthesis</keyword>
<dbReference type="PROSITE" id="PS00061">
    <property type="entry name" value="ADH_SHORT"/>
    <property type="match status" value="1"/>
</dbReference>
<evidence type="ECO:0000313" key="16">
    <source>
        <dbReference type="EMBL" id="KXG77230.1"/>
    </source>
</evidence>
<dbReference type="PANTHER" id="PTHR42879:SF2">
    <property type="entry name" value="3-OXOACYL-[ACYL-CARRIER-PROTEIN] REDUCTASE FABG"/>
    <property type="match status" value="1"/>
</dbReference>
<dbReference type="PANTHER" id="PTHR42879">
    <property type="entry name" value="3-OXOACYL-(ACYL-CARRIER-PROTEIN) REDUCTASE"/>
    <property type="match status" value="1"/>
</dbReference>
<evidence type="ECO:0000259" key="15">
    <source>
        <dbReference type="SMART" id="SM00822"/>
    </source>
</evidence>
<keyword evidence="17" id="KW-1185">Reference proteome</keyword>
<dbReference type="EMBL" id="LOED01000013">
    <property type="protein sequence ID" value="KXG77230.1"/>
    <property type="molecule type" value="Genomic_DNA"/>
</dbReference>
<keyword evidence="6 13" id="KW-0521">NADP</keyword>
<evidence type="ECO:0000256" key="6">
    <source>
        <dbReference type="ARBA" id="ARBA00022857"/>
    </source>
</evidence>
<dbReference type="Gene3D" id="3.40.50.720">
    <property type="entry name" value="NAD(P)-binding Rossmann-like Domain"/>
    <property type="match status" value="1"/>
</dbReference>
<keyword evidence="5 14" id="KW-0276">Fatty acid metabolism</keyword>
<accession>A0A140L9K5</accession>
<evidence type="ECO:0000256" key="12">
    <source>
        <dbReference type="PIRSR" id="PIRSR611284-1"/>
    </source>
</evidence>
<dbReference type="InterPro" id="IPR011284">
    <property type="entry name" value="3oxo_ACP_reduc"/>
</dbReference>
<evidence type="ECO:0000256" key="14">
    <source>
        <dbReference type="RuleBase" id="RU366074"/>
    </source>
</evidence>
<feature type="binding site" evidence="13">
    <location>
        <position position="90"/>
    </location>
    <ligand>
        <name>NADP(+)</name>
        <dbReference type="ChEBI" id="CHEBI:58349"/>
    </ligand>
</feature>
<sequence>MDLSGKVCLVTGGSRGIGRSISIKLARLGAKVVLNYKSNEELAKKVVSEIESLNGEAVAYMADVADYEEASRMVEEVYQKFGRIDILVNNAGITRDGLILRMSEKDWDDVINTNLKGMFNTTKNAVKYMVKQRWGRIINISSVVGLYGNPGQANYAAAKAGVIGFTKSLAKELGSRGITVNAVAPGFIRTDMTAEIIKKNQETSIIEKIPLRRLGEPDDVANLVAFLASEESNYITGQIIAIDGGLTL</sequence>
<dbReference type="InterPro" id="IPR002347">
    <property type="entry name" value="SDR_fam"/>
</dbReference>
<comment type="similarity">
    <text evidence="3 14">Belongs to the short-chain dehydrogenases/reductases (SDR) family.</text>
</comment>
<evidence type="ECO:0000256" key="3">
    <source>
        <dbReference type="ARBA" id="ARBA00006484"/>
    </source>
</evidence>
<keyword evidence="9 14" id="KW-0275">Fatty acid biosynthesis</keyword>
<dbReference type="FunFam" id="3.40.50.720:FF:000037">
    <property type="entry name" value="3-oxoacyl-[acyl-carrier-protein] reductase FabG"/>
    <property type="match status" value="1"/>
</dbReference>
<dbReference type="GO" id="GO:0003735">
    <property type="term" value="F:structural constituent of ribosome"/>
    <property type="evidence" value="ECO:0007669"/>
    <property type="project" value="InterPro"/>
</dbReference>
<dbReference type="NCBIfam" id="TIGR01830">
    <property type="entry name" value="3oxo_ACP_reduc"/>
    <property type="match status" value="1"/>
</dbReference>
<dbReference type="NCBIfam" id="NF009464">
    <property type="entry name" value="PRK12824.1"/>
    <property type="match status" value="1"/>
</dbReference>
<evidence type="ECO:0000256" key="7">
    <source>
        <dbReference type="ARBA" id="ARBA00023002"/>
    </source>
</evidence>
<feature type="binding site" evidence="13">
    <location>
        <begin position="155"/>
        <end position="159"/>
    </location>
    <ligand>
        <name>NADP(+)</name>
        <dbReference type="ChEBI" id="CHEBI:58349"/>
    </ligand>
</feature>
<dbReference type="UniPathway" id="UPA00094"/>
<dbReference type="GO" id="GO:0004316">
    <property type="term" value="F:3-oxoacyl-[acyl-carrier-protein] reductase (NADPH) activity"/>
    <property type="evidence" value="ECO:0007669"/>
    <property type="project" value="UniProtKB-UniRule"/>
</dbReference>
<evidence type="ECO:0000256" key="5">
    <source>
        <dbReference type="ARBA" id="ARBA00022832"/>
    </source>
</evidence>
<evidence type="ECO:0000256" key="11">
    <source>
        <dbReference type="ARBA" id="ARBA00048508"/>
    </source>
</evidence>
<comment type="pathway">
    <text evidence="2 14">Lipid metabolism; fatty acid biosynthesis.</text>
</comment>
<feature type="domain" description="Ketoreductase" evidence="15">
    <location>
        <begin position="6"/>
        <end position="186"/>
    </location>
</feature>
<dbReference type="SMART" id="SM00822">
    <property type="entry name" value="PKS_KR"/>
    <property type="match status" value="1"/>
</dbReference>
<dbReference type="GO" id="GO:0005840">
    <property type="term" value="C:ribosome"/>
    <property type="evidence" value="ECO:0007669"/>
    <property type="project" value="InterPro"/>
</dbReference>
<dbReference type="PROSITE" id="PS00732">
    <property type="entry name" value="RIBOSOMAL_S16"/>
    <property type="match status" value="1"/>
</dbReference>
<dbReference type="PRINTS" id="PR00080">
    <property type="entry name" value="SDRFAMILY"/>
</dbReference>
<organism evidence="16 17">
    <name type="scientific">Fervidicola ferrireducens</name>
    <dbReference type="NCBI Taxonomy" id="520764"/>
    <lineage>
        <taxon>Bacteria</taxon>
        <taxon>Bacillati</taxon>
        <taxon>Bacillota</taxon>
        <taxon>Clostridia</taxon>
        <taxon>Thermosediminibacterales</taxon>
        <taxon>Thermosediminibacteraceae</taxon>
        <taxon>Fervidicola</taxon>
    </lineage>
</organism>
<dbReference type="PRINTS" id="PR00081">
    <property type="entry name" value="GDHRDH"/>
</dbReference>
<dbReference type="InterPro" id="IPR020592">
    <property type="entry name" value="Ribosomal_bS16_CS"/>
</dbReference>
<dbReference type="InterPro" id="IPR050259">
    <property type="entry name" value="SDR"/>
</dbReference>
<evidence type="ECO:0000256" key="13">
    <source>
        <dbReference type="PIRSR" id="PIRSR611284-2"/>
    </source>
</evidence>
<dbReference type="GO" id="GO:0008202">
    <property type="term" value="P:steroid metabolic process"/>
    <property type="evidence" value="ECO:0007669"/>
    <property type="project" value="UniProtKB-KW"/>
</dbReference>
<dbReference type="InParanoid" id="A0A140L9K5"/>
<comment type="subunit">
    <text evidence="14">Homotetramer.</text>
</comment>
<reference evidence="16 17" key="1">
    <citation type="submission" date="2015-12" db="EMBL/GenBank/DDBJ databases">
        <title>Draft genome sequnece of Fervidicola ferrireducens strain Y170.</title>
        <authorList>
            <person name="Patel B.K."/>
        </authorList>
    </citation>
    <scope>NUCLEOTIDE SEQUENCE [LARGE SCALE GENOMIC DNA]</scope>
    <source>
        <strain evidence="16 17">Y170</strain>
    </source>
</reference>
<protein>
    <recommendedName>
        <fullName evidence="14">3-oxoacyl-[acyl-carrier-protein] reductase</fullName>
        <ecNumber evidence="14">1.1.1.100</ecNumber>
    </recommendedName>
</protein>
<evidence type="ECO:0000256" key="2">
    <source>
        <dbReference type="ARBA" id="ARBA00005194"/>
    </source>
</evidence>
<dbReference type="GO" id="GO:0051287">
    <property type="term" value="F:NAD binding"/>
    <property type="evidence" value="ECO:0007669"/>
    <property type="project" value="UniProtKB-UniRule"/>
</dbReference>
<evidence type="ECO:0000256" key="10">
    <source>
        <dbReference type="ARBA" id="ARBA00023221"/>
    </source>
</evidence>
<dbReference type="NCBIfam" id="NF005559">
    <property type="entry name" value="PRK07231.1"/>
    <property type="match status" value="1"/>
</dbReference>
<evidence type="ECO:0000256" key="9">
    <source>
        <dbReference type="ARBA" id="ARBA00023160"/>
    </source>
</evidence>
<dbReference type="GO" id="GO:0006633">
    <property type="term" value="P:fatty acid biosynthetic process"/>
    <property type="evidence" value="ECO:0007669"/>
    <property type="project" value="UniProtKB-UniPathway"/>
</dbReference>
<evidence type="ECO:0000256" key="1">
    <source>
        <dbReference type="ARBA" id="ARBA00002607"/>
    </source>
</evidence>
<comment type="caution">
    <text evidence="16">The sequence shown here is derived from an EMBL/GenBank/DDBJ whole genome shotgun (WGS) entry which is preliminary data.</text>
</comment>
<keyword evidence="10" id="KW-0753">Steroid metabolism</keyword>
<dbReference type="Proteomes" id="UP000070427">
    <property type="component" value="Unassembled WGS sequence"/>
</dbReference>
<dbReference type="NCBIfam" id="NF004199">
    <property type="entry name" value="PRK05653.1-4"/>
    <property type="match status" value="1"/>
</dbReference>
<dbReference type="RefSeq" id="WP_066353234.1">
    <property type="nucleotide sequence ID" value="NZ_LOED01000013.1"/>
</dbReference>
<feature type="binding site" evidence="13">
    <location>
        <position position="188"/>
    </location>
    <ligand>
        <name>NADP(+)</name>
        <dbReference type="ChEBI" id="CHEBI:58349"/>
    </ligand>
</feature>
<dbReference type="EC" id="1.1.1.100" evidence="14"/>
<dbReference type="CDD" id="cd05333">
    <property type="entry name" value="BKR_SDR_c"/>
    <property type="match status" value="1"/>
</dbReference>